<organism evidence="1 2">
    <name type="scientific">Allacma fusca</name>
    <dbReference type="NCBI Taxonomy" id="39272"/>
    <lineage>
        <taxon>Eukaryota</taxon>
        <taxon>Metazoa</taxon>
        <taxon>Ecdysozoa</taxon>
        <taxon>Arthropoda</taxon>
        <taxon>Hexapoda</taxon>
        <taxon>Collembola</taxon>
        <taxon>Symphypleona</taxon>
        <taxon>Sminthuridae</taxon>
        <taxon>Allacma</taxon>
    </lineage>
</organism>
<proteinExistence type="predicted"/>
<comment type="caution">
    <text evidence="1">The sequence shown here is derived from an EMBL/GenBank/DDBJ whole genome shotgun (WGS) entry which is preliminary data.</text>
</comment>
<accession>A0A8J2L1C1</accession>
<gene>
    <name evidence="1" type="ORF">AFUS01_LOCUS35574</name>
</gene>
<dbReference type="EMBL" id="CAJVCH010536370">
    <property type="protein sequence ID" value="CAG7825466.1"/>
    <property type="molecule type" value="Genomic_DNA"/>
</dbReference>
<protein>
    <submittedName>
        <fullName evidence="1">Uncharacterized protein</fullName>
    </submittedName>
</protein>
<reference evidence="1" key="1">
    <citation type="submission" date="2021-06" db="EMBL/GenBank/DDBJ databases">
        <authorList>
            <person name="Hodson N. C."/>
            <person name="Mongue J. A."/>
            <person name="Jaron S. K."/>
        </authorList>
    </citation>
    <scope>NUCLEOTIDE SEQUENCE</scope>
</reference>
<name>A0A8J2L1C1_9HEXA</name>
<sequence length="140" mass="16688">WMILRHLHGNQRKEFLQHFFAVTEINLFKQTLQFLDELLLQNFLLNWCCYFCECSTQLVEFPDLKKLLFDNTDFIDTLLSITYLSLEFLSSVYTSNVISEVAQADMVFICCMHSSYDIPNMIRFLVYVSLKRKYCPNRIV</sequence>
<dbReference type="Proteomes" id="UP000708208">
    <property type="component" value="Unassembled WGS sequence"/>
</dbReference>
<evidence type="ECO:0000313" key="1">
    <source>
        <dbReference type="EMBL" id="CAG7825466.1"/>
    </source>
</evidence>
<keyword evidence="2" id="KW-1185">Reference proteome</keyword>
<evidence type="ECO:0000313" key="2">
    <source>
        <dbReference type="Proteomes" id="UP000708208"/>
    </source>
</evidence>
<feature type="non-terminal residue" evidence="1">
    <location>
        <position position="1"/>
    </location>
</feature>
<dbReference type="AlphaFoldDB" id="A0A8J2L1C1"/>